<evidence type="ECO:0000259" key="4">
    <source>
        <dbReference type="PROSITE" id="PS50002"/>
    </source>
</evidence>
<feature type="compositionally biased region" description="Low complexity" evidence="3">
    <location>
        <begin position="299"/>
        <end position="349"/>
    </location>
</feature>
<comment type="caution">
    <text evidence="5">The sequence shown here is derived from an EMBL/GenBank/DDBJ whole genome shotgun (WGS) entry which is preliminary data.</text>
</comment>
<dbReference type="EMBL" id="JADGIZ020000014">
    <property type="protein sequence ID" value="KAL2916748.1"/>
    <property type="molecule type" value="Genomic_DNA"/>
</dbReference>
<dbReference type="PRINTS" id="PR00452">
    <property type="entry name" value="SH3DOMAIN"/>
</dbReference>
<accession>A0ABR4NB33</accession>
<feature type="compositionally biased region" description="Polar residues" evidence="3">
    <location>
        <begin position="279"/>
        <end position="289"/>
    </location>
</feature>
<organism evidence="5 6">
    <name type="scientific">Polyrhizophydium stewartii</name>
    <dbReference type="NCBI Taxonomy" id="2732419"/>
    <lineage>
        <taxon>Eukaryota</taxon>
        <taxon>Fungi</taxon>
        <taxon>Fungi incertae sedis</taxon>
        <taxon>Chytridiomycota</taxon>
        <taxon>Chytridiomycota incertae sedis</taxon>
        <taxon>Chytridiomycetes</taxon>
        <taxon>Rhizophydiales</taxon>
        <taxon>Rhizophydiales incertae sedis</taxon>
        <taxon>Polyrhizophydium</taxon>
    </lineage>
</organism>
<feature type="domain" description="SH3" evidence="4">
    <location>
        <begin position="457"/>
        <end position="518"/>
    </location>
</feature>
<dbReference type="PROSITE" id="PS50002">
    <property type="entry name" value="SH3"/>
    <property type="match status" value="1"/>
</dbReference>
<dbReference type="SMART" id="SM00326">
    <property type="entry name" value="SH3"/>
    <property type="match status" value="1"/>
</dbReference>
<feature type="region of interest" description="Disordered" evidence="3">
    <location>
        <begin position="245"/>
        <end position="349"/>
    </location>
</feature>
<dbReference type="Proteomes" id="UP001527925">
    <property type="component" value="Unassembled WGS sequence"/>
</dbReference>
<protein>
    <recommendedName>
        <fullName evidence="4">SH3 domain-containing protein</fullName>
    </recommendedName>
</protein>
<dbReference type="SUPFAM" id="SSF50044">
    <property type="entry name" value="SH3-domain"/>
    <property type="match status" value="1"/>
</dbReference>
<dbReference type="InterPro" id="IPR036028">
    <property type="entry name" value="SH3-like_dom_sf"/>
</dbReference>
<reference evidence="5 6" key="1">
    <citation type="submission" date="2023-09" db="EMBL/GenBank/DDBJ databases">
        <title>Pangenome analysis of Batrachochytrium dendrobatidis and related Chytrids.</title>
        <authorList>
            <person name="Yacoub M.N."/>
            <person name="Stajich J.E."/>
            <person name="James T.Y."/>
        </authorList>
    </citation>
    <scope>NUCLEOTIDE SEQUENCE [LARGE SCALE GENOMIC DNA]</scope>
    <source>
        <strain evidence="5 6">JEL0888</strain>
    </source>
</reference>
<evidence type="ECO:0000256" key="3">
    <source>
        <dbReference type="SAM" id="MobiDB-lite"/>
    </source>
</evidence>
<feature type="compositionally biased region" description="Low complexity" evidence="3">
    <location>
        <begin position="247"/>
        <end position="259"/>
    </location>
</feature>
<keyword evidence="6" id="KW-1185">Reference proteome</keyword>
<dbReference type="Pfam" id="PF14604">
    <property type="entry name" value="SH3_9"/>
    <property type="match status" value="1"/>
</dbReference>
<dbReference type="PANTHER" id="PTHR15629:SF2">
    <property type="entry name" value="SH3 DOMAIN-CONTAINING YSC84-LIKE PROTEIN 1"/>
    <property type="match status" value="1"/>
</dbReference>
<dbReference type="PANTHER" id="PTHR15629">
    <property type="entry name" value="SH3YL1 PROTEIN"/>
    <property type="match status" value="1"/>
</dbReference>
<dbReference type="InterPro" id="IPR001452">
    <property type="entry name" value="SH3_domain"/>
</dbReference>
<evidence type="ECO:0000256" key="1">
    <source>
        <dbReference type="ARBA" id="ARBA00022443"/>
    </source>
</evidence>
<evidence type="ECO:0000256" key="2">
    <source>
        <dbReference type="PROSITE-ProRule" id="PRU00192"/>
    </source>
</evidence>
<name>A0ABR4NB33_9FUNG</name>
<proteinExistence type="predicted"/>
<dbReference type="InterPro" id="IPR051702">
    <property type="entry name" value="SH3_domain_YSC84-like"/>
</dbReference>
<keyword evidence="1 2" id="KW-0728">SH3 domain</keyword>
<sequence length="519" mass="57584">MSSAKAFSGLSSPPKASEVDEACSILAQALEGVRNPENEASRIHPSVLENACGLLLVTSARAGLVSVTKASFGAFFAKLPNGSWSRPLFLANMFVSSHSSTFMVVINSQKAMSTFMLPRFVIGSASFLSESADKFPNTYAVKLTAGPRGNVVSVPDTQAYVYVLTENFTGVYFSTDESKSYNGLLKHRLDVRHVVYGRGMRAVEVLSSSHPRPDCVMPVFRILDSLAPAHALHGYYPMTPQPMAVPSASGSGSGSLARSASRDSQELLIPGSLPRSETEPWSFTWSSDGGPSRGPASPMYQQQMQQHYQQMQQYHQQMQQRHQQHQQRQQMHQQGQQMHQQQQQQQQMHQQQAQQQQQIEMYQQQMQQQLLEQRDRTLPEAQDNSELSAIEGWVRRLASQASTMSRPEARAISQATVEDFVEALDAARISAALVQSGGPGDSAEDEQQNHMRARGYDGPPLVVADHDFDALAPTDLSFRKGDTIRVFMWTGARDAWWLGELNDHMGMFPSNYVSVVKIE</sequence>
<dbReference type="Gene3D" id="2.30.30.40">
    <property type="entry name" value="SH3 Domains"/>
    <property type="match status" value="1"/>
</dbReference>
<evidence type="ECO:0000313" key="6">
    <source>
        <dbReference type="Proteomes" id="UP001527925"/>
    </source>
</evidence>
<gene>
    <name evidence="5" type="ORF">HK105_203527</name>
</gene>
<evidence type="ECO:0000313" key="5">
    <source>
        <dbReference type="EMBL" id="KAL2916748.1"/>
    </source>
</evidence>